<evidence type="ECO:0000313" key="6">
    <source>
        <dbReference type="EMBL" id="CAB4848357.1"/>
    </source>
</evidence>
<evidence type="ECO:0000313" key="7">
    <source>
        <dbReference type="EMBL" id="CAB5024408.1"/>
    </source>
</evidence>
<proteinExistence type="predicted"/>
<evidence type="ECO:0000313" key="4">
    <source>
        <dbReference type="EMBL" id="CAB4710755.1"/>
    </source>
</evidence>
<evidence type="ECO:0000256" key="1">
    <source>
        <dbReference type="SAM" id="MobiDB-lite"/>
    </source>
</evidence>
<accession>A0A6J6QP23</accession>
<name>A0A6J6QP23_9ZZZZ</name>
<dbReference type="EMBL" id="CAFBPK010000019">
    <property type="protein sequence ID" value="CAB5024408.1"/>
    <property type="molecule type" value="Genomic_DNA"/>
</dbReference>
<dbReference type="EMBL" id="CAESAD010000006">
    <property type="protein sequence ID" value="CAB4340510.1"/>
    <property type="molecule type" value="Genomic_DNA"/>
</dbReference>
<evidence type="ECO:0000313" key="2">
    <source>
        <dbReference type="EMBL" id="CAB4337942.1"/>
    </source>
</evidence>
<protein>
    <submittedName>
        <fullName evidence="4">Unannotated protein</fullName>
    </submittedName>
</protein>
<evidence type="ECO:0000313" key="3">
    <source>
        <dbReference type="EMBL" id="CAB4340510.1"/>
    </source>
</evidence>
<dbReference type="EMBL" id="CAFAAO010000008">
    <property type="protein sequence ID" value="CAB4803390.1"/>
    <property type="molecule type" value="Genomic_DNA"/>
</dbReference>
<dbReference type="AlphaFoldDB" id="A0A6J6QP23"/>
<gene>
    <name evidence="4" type="ORF">UFOPK2648_00879</name>
    <name evidence="5" type="ORF">UFOPK3037_00789</name>
    <name evidence="6" type="ORF">UFOPK3278_00787</name>
    <name evidence="2" type="ORF">UFOPK3406_00740</name>
    <name evidence="3" type="ORF">UFOPK3925_00939</name>
    <name evidence="7" type="ORF">UFOPK4097_01128</name>
    <name evidence="8" type="ORF">UFOPK4301_00034</name>
</gene>
<dbReference type="EMBL" id="CAEZYC010000046">
    <property type="protein sequence ID" value="CAB4710755.1"/>
    <property type="molecule type" value="Genomic_DNA"/>
</dbReference>
<evidence type="ECO:0000313" key="5">
    <source>
        <dbReference type="EMBL" id="CAB4803390.1"/>
    </source>
</evidence>
<dbReference type="EMBL" id="CAFBIX010000027">
    <property type="protein sequence ID" value="CAB4848357.1"/>
    <property type="molecule type" value="Genomic_DNA"/>
</dbReference>
<reference evidence="4" key="1">
    <citation type="submission" date="2020-05" db="EMBL/GenBank/DDBJ databases">
        <authorList>
            <person name="Chiriac C."/>
            <person name="Salcher M."/>
            <person name="Ghai R."/>
            <person name="Kavagutti S V."/>
        </authorList>
    </citation>
    <scope>NUCLEOTIDE SEQUENCE</scope>
</reference>
<sequence length="61" mass="6595">MSSTPENPELNSADLQAQSSAKLRALLDDVELTPEQTSDDIAPATNRDNELLDDVPPHHGN</sequence>
<feature type="region of interest" description="Disordered" evidence="1">
    <location>
        <begin position="30"/>
        <end position="61"/>
    </location>
</feature>
<organism evidence="4">
    <name type="scientific">freshwater metagenome</name>
    <dbReference type="NCBI Taxonomy" id="449393"/>
    <lineage>
        <taxon>unclassified sequences</taxon>
        <taxon>metagenomes</taxon>
        <taxon>ecological metagenomes</taxon>
    </lineage>
</organism>
<evidence type="ECO:0000313" key="8">
    <source>
        <dbReference type="EMBL" id="CAB5043746.1"/>
    </source>
</evidence>
<dbReference type="EMBL" id="CAESAI010000014">
    <property type="protein sequence ID" value="CAB4337942.1"/>
    <property type="molecule type" value="Genomic_DNA"/>
</dbReference>
<dbReference type="EMBL" id="CAFBQG010000002">
    <property type="protein sequence ID" value="CAB5043746.1"/>
    <property type="molecule type" value="Genomic_DNA"/>
</dbReference>